<feature type="compositionally biased region" description="Basic residues" evidence="1">
    <location>
        <begin position="180"/>
        <end position="198"/>
    </location>
</feature>
<feature type="non-terminal residue" evidence="2">
    <location>
        <position position="1"/>
    </location>
</feature>
<proteinExistence type="predicted"/>
<sequence>MVGNVHFSDIGDLWDLLSTLTRLTNLYMANVHGKAGDRPTAPPRAIRRPRVEVFQLLAPAVFSCTCMAVPRLFQAPYGIDSRAICILLDMFSVSQYRKFQEILWGAGAGPEALGIDLGFWGRSTPRDARPAPQHLHLPPLHLHLVLSTSRKDISGPAPPPPGPRALAPPAHPLHRGSAPARRRLRGALHLRPGPRGRCARADDGAAPAPPALRPHARLPRGRPRPGARATRNGRRDRRLLLCSAPQDVRFWAGQDPLQQPAPKRVQVPQDLL</sequence>
<accession>M2PFT3</accession>
<reference evidence="2 3" key="1">
    <citation type="journal article" date="2012" name="Proc. Natl. Acad. Sci. U.S.A.">
        <title>Comparative genomics of Ceriporiopsis subvermispora and Phanerochaete chrysosporium provide insight into selective ligninolysis.</title>
        <authorList>
            <person name="Fernandez-Fueyo E."/>
            <person name="Ruiz-Duenas F.J."/>
            <person name="Ferreira P."/>
            <person name="Floudas D."/>
            <person name="Hibbett D.S."/>
            <person name="Canessa P."/>
            <person name="Larrondo L.F."/>
            <person name="James T.Y."/>
            <person name="Seelenfreund D."/>
            <person name="Lobos S."/>
            <person name="Polanco R."/>
            <person name="Tello M."/>
            <person name="Honda Y."/>
            <person name="Watanabe T."/>
            <person name="Watanabe T."/>
            <person name="Ryu J.S."/>
            <person name="Kubicek C.P."/>
            <person name="Schmoll M."/>
            <person name="Gaskell J."/>
            <person name="Hammel K.E."/>
            <person name="St John F.J."/>
            <person name="Vanden Wymelenberg A."/>
            <person name="Sabat G."/>
            <person name="Splinter BonDurant S."/>
            <person name="Syed K."/>
            <person name="Yadav J.S."/>
            <person name="Doddapaneni H."/>
            <person name="Subramanian V."/>
            <person name="Lavin J.L."/>
            <person name="Oguiza J.A."/>
            <person name="Perez G."/>
            <person name="Pisabarro A.G."/>
            <person name="Ramirez L."/>
            <person name="Santoyo F."/>
            <person name="Master E."/>
            <person name="Coutinho P.M."/>
            <person name="Henrissat B."/>
            <person name="Lombard V."/>
            <person name="Magnuson J.K."/>
            <person name="Kuees U."/>
            <person name="Hori C."/>
            <person name="Igarashi K."/>
            <person name="Samejima M."/>
            <person name="Held B.W."/>
            <person name="Barry K.W."/>
            <person name="LaButti K.M."/>
            <person name="Lapidus A."/>
            <person name="Lindquist E.A."/>
            <person name="Lucas S.M."/>
            <person name="Riley R."/>
            <person name="Salamov A.A."/>
            <person name="Hoffmeister D."/>
            <person name="Schwenk D."/>
            <person name="Hadar Y."/>
            <person name="Yarden O."/>
            <person name="de Vries R.P."/>
            <person name="Wiebenga A."/>
            <person name="Stenlid J."/>
            <person name="Eastwood D."/>
            <person name="Grigoriev I.V."/>
            <person name="Berka R.M."/>
            <person name="Blanchette R.A."/>
            <person name="Kersten P."/>
            <person name="Martinez A.T."/>
            <person name="Vicuna R."/>
            <person name="Cullen D."/>
        </authorList>
    </citation>
    <scope>NUCLEOTIDE SEQUENCE [LARGE SCALE GENOMIC DNA]</scope>
    <source>
        <strain evidence="2 3">B</strain>
    </source>
</reference>
<name>M2PFT3_CERS8</name>
<evidence type="ECO:0000256" key="1">
    <source>
        <dbReference type="SAM" id="MobiDB-lite"/>
    </source>
</evidence>
<dbReference type="EMBL" id="KB445802">
    <property type="protein sequence ID" value="EMD34809.1"/>
    <property type="molecule type" value="Genomic_DNA"/>
</dbReference>
<evidence type="ECO:0000313" key="2">
    <source>
        <dbReference type="EMBL" id="EMD34809.1"/>
    </source>
</evidence>
<feature type="compositionally biased region" description="Basic residues" evidence="1">
    <location>
        <begin position="214"/>
        <end position="237"/>
    </location>
</feature>
<dbReference type="HOGENOM" id="CLU_1025074_0_0_1"/>
<protein>
    <submittedName>
        <fullName evidence="2">Uncharacterized protein</fullName>
    </submittedName>
</protein>
<feature type="region of interest" description="Disordered" evidence="1">
    <location>
        <begin position="253"/>
        <end position="272"/>
    </location>
</feature>
<evidence type="ECO:0000313" key="3">
    <source>
        <dbReference type="Proteomes" id="UP000016930"/>
    </source>
</evidence>
<dbReference type="Proteomes" id="UP000016930">
    <property type="component" value="Unassembled WGS sequence"/>
</dbReference>
<dbReference type="AlphaFoldDB" id="M2PFT3"/>
<feature type="region of interest" description="Disordered" evidence="1">
    <location>
        <begin position="150"/>
        <end position="238"/>
    </location>
</feature>
<organism evidence="2 3">
    <name type="scientific">Ceriporiopsis subvermispora (strain B)</name>
    <name type="common">White-rot fungus</name>
    <name type="synonym">Gelatoporia subvermispora</name>
    <dbReference type="NCBI Taxonomy" id="914234"/>
    <lineage>
        <taxon>Eukaryota</taxon>
        <taxon>Fungi</taxon>
        <taxon>Dikarya</taxon>
        <taxon>Basidiomycota</taxon>
        <taxon>Agaricomycotina</taxon>
        <taxon>Agaricomycetes</taxon>
        <taxon>Polyporales</taxon>
        <taxon>Gelatoporiaceae</taxon>
        <taxon>Gelatoporia</taxon>
    </lineage>
</organism>
<keyword evidence="3" id="KW-1185">Reference proteome</keyword>
<gene>
    <name evidence="2" type="ORF">CERSUDRAFT_125351</name>
</gene>